<feature type="domain" description="DNA2/NAM7 helicase-like C-terminal" evidence="2">
    <location>
        <begin position="1005"/>
        <end position="1183"/>
    </location>
</feature>
<dbReference type="EMBL" id="JAIXNE010000002">
    <property type="protein sequence ID" value="MCA6075559.1"/>
    <property type="molecule type" value="Genomic_DNA"/>
</dbReference>
<organism evidence="3 6">
    <name type="scientific">Fulvivirga sedimenti</name>
    <dbReference type="NCBI Taxonomy" id="2879465"/>
    <lineage>
        <taxon>Bacteria</taxon>
        <taxon>Pseudomonadati</taxon>
        <taxon>Bacteroidota</taxon>
        <taxon>Cytophagia</taxon>
        <taxon>Cytophagales</taxon>
        <taxon>Fulvivirgaceae</taxon>
        <taxon>Fulvivirga</taxon>
    </lineage>
</organism>
<dbReference type="Gene3D" id="3.40.50.300">
    <property type="entry name" value="P-loop containing nucleotide triphosphate hydrolases"/>
    <property type="match status" value="3"/>
</dbReference>
<dbReference type="Proteomes" id="UP001139409">
    <property type="component" value="Unassembled WGS sequence"/>
</dbReference>
<dbReference type="Pfam" id="PF13087">
    <property type="entry name" value="AAA_12"/>
    <property type="match status" value="1"/>
</dbReference>
<evidence type="ECO:0000313" key="6">
    <source>
        <dbReference type="Proteomes" id="UP001139409"/>
    </source>
</evidence>
<reference evidence="3" key="1">
    <citation type="submission" date="2021-09" db="EMBL/GenBank/DDBJ databases">
        <title>Fulvivirga sp. isolated from coastal sediment.</title>
        <authorList>
            <person name="Yu H."/>
        </authorList>
    </citation>
    <scope>NUCLEOTIDE SEQUENCE</scope>
    <source>
        <strain evidence="3">1062</strain>
    </source>
</reference>
<protein>
    <submittedName>
        <fullName evidence="3">DUF4011 domain-containing protein</fullName>
    </submittedName>
</protein>
<feature type="domain" description="DNA2/NAM7 helicase helicase" evidence="1">
    <location>
        <begin position="291"/>
        <end position="356"/>
    </location>
</feature>
<accession>A0A9X1KY26</accession>
<dbReference type="Pfam" id="PF13086">
    <property type="entry name" value="AAA_11"/>
    <property type="match status" value="2"/>
</dbReference>
<evidence type="ECO:0000313" key="3">
    <source>
        <dbReference type="EMBL" id="MCA6075559.1"/>
    </source>
</evidence>
<evidence type="ECO:0000313" key="5">
    <source>
        <dbReference type="EMBL" id="MCA6077864.1"/>
    </source>
</evidence>
<dbReference type="InterPro" id="IPR041679">
    <property type="entry name" value="DNA2/NAM7-like_C"/>
</dbReference>
<name>A0A9X1KY26_9BACT</name>
<dbReference type="InterPro" id="IPR047187">
    <property type="entry name" value="SF1_C_Upf1"/>
</dbReference>
<dbReference type="EMBL" id="JAIXNE010000003">
    <property type="protein sequence ID" value="MCA6076736.1"/>
    <property type="molecule type" value="Genomic_DNA"/>
</dbReference>
<dbReference type="PANTHER" id="PTHR10887:SF530">
    <property type="entry name" value="SUPERFAMILY I DNA HELICASES"/>
    <property type="match status" value="1"/>
</dbReference>
<dbReference type="Pfam" id="PF13195">
    <property type="entry name" value="DUF4011"/>
    <property type="match status" value="1"/>
</dbReference>
<proteinExistence type="predicted"/>
<evidence type="ECO:0000259" key="2">
    <source>
        <dbReference type="Pfam" id="PF13087"/>
    </source>
</evidence>
<dbReference type="InterPro" id="IPR041677">
    <property type="entry name" value="DNA2/NAM7_AAA_11"/>
</dbReference>
<evidence type="ECO:0000259" key="1">
    <source>
        <dbReference type="Pfam" id="PF13086"/>
    </source>
</evidence>
<dbReference type="CDD" id="cd18808">
    <property type="entry name" value="SF1_C_Upf1"/>
    <property type="match status" value="1"/>
</dbReference>
<comment type="caution">
    <text evidence="3">The sequence shown here is derived from an EMBL/GenBank/DDBJ whole genome shotgun (WGS) entry which is preliminary data.</text>
</comment>
<evidence type="ECO:0000313" key="4">
    <source>
        <dbReference type="EMBL" id="MCA6076736.1"/>
    </source>
</evidence>
<dbReference type="InterPro" id="IPR027417">
    <property type="entry name" value="P-loop_NTPase"/>
</dbReference>
<dbReference type="InterPro" id="IPR025103">
    <property type="entry name" value="DUF4011"/>
</dbReference>
<feature type="domain" description="DNA2/NAM7 helicase helicase" evidence="1">
    <location>
        <begin position="864"/>
        <end position="977"/>
    </location>
</feature>
<dbReference type="PANTHER" id="PTHR10887">
    <property type="entry name" value="DNA2/NAM7 HELICASE FAMILY"/>
    <property type="match status" value="1"/>
</dbReference>
<keyword evidence="6" id="KW-1185">Reference proteome</keyword>
<dbReference type="GO" id="GO:0004386">
    <property type="term" value="F:helicase activity"/>
    <property type="evidence" value="ECO:0007669"/>
    <property type="project" value="InterPro"/>
</dbReference>
<sequence>MQEILRSYLNRLTNLSGNNRSLLLLRLPANQFIDLRDFEFLVKDGSFKIIESLISGKEQPLCPLMDSRDDEANAMSRKIRKLDREDRFIFDERGSKDLYVGWPFVHGKLANDTIVRAPLLFFPVEIQLKKDQWVLVPRNDSGTMFNKSFLLAYSHYNQIKLDEDLLERTFDDFEMDSAVFRTSLYQLLKESNVELHFNQDTFMDTLISFEDYRKDDYEKNHSTGKLKLYSEAVVGIFPQAGSYLVPDYLHLLENEQVESMDEFFEKRAVFTERAGGGQVHEEKVLNIFPMDAHQEKALQAVKQGFSLVVEGPPGTGKSQLICNLIADHMAAGKKVLVVSQKRAALDIVYQRLAERQLGNFVGLVHDFRNDRKEIYGKIAGQIDRLEEYQSRNNGLDAIQLERNFLQTSRNIDQLKEELEEFRFALFNEQECGVSIKELYLTAHIHAPSVPLKQEYTQFRFDELSEFARKLNTYSEYLLRFRGTDHIWNDRISFARLQAGELKNIRDILDDIPKFHKRIEDRVEKILGHRVTLQDCELIYSRRDFIVEMLGILKKPRAYRYFRHMMNYPDQDTNHLWLSNIERVMMECYTGDGPEKILKTEELGHFQESLQQGLEAHENIFKRIQWRLFSREKAFLINTIQKNGLDINREGFNAMAQRIDNRLNLEHNLTKLRDQKWLSEIPDTYDKVDYQNWFHVQKLSVKAKLVFNSLRNFKEFLNVQVLSYEELREKLEELFVVLKDIPEKKAAWLTYLTPSQVGKLISAPQLANDLSSALDEDFDALCEYDRLRDSMLNVEIQVIERIIELDEVETAKDVEDVFMNSLRLAWIDHIETKYPVLRTVSSRTFQKKVAELQQRVDEKLDISNDMLLLRARERMYEHVEYNRLNNRVTYRDLYHQVTKKRRIWPLRRVINEFQDELFDLMPCWLASPEAVSSLFPMRPFFDLVIFDEASQCFVEKGIPAMYRGRQLVVAGDDKQLRPNDLYQVRFEGETNDVLELEIDSLLELASKHLMQVHLKGHYRSKSLDLIDFSNRHFYKGNLILLPEYQVVNSGIPAIEYRKVEGIWENNTNDAEAVEIADILLEMIRKKSKKDVGVVTFNARQQEYIQDMLDERLLESGLIWPEHWFVKNIENVQGDEKDVIIFSVGYAPDKKGKMSLQFGSLNAANGENRLNVAVTRAREKVILVSSILPQQLKTDKTKNEGPKLLKKYLEYAWEVSEGRFEPFVKEQKAHPAEWYLKSKLLEFGEESLEDVTLTNELPFSDLTAKQGKKYVGLVLTDDERYFQSESVKDSHVYLPRILSDKNWYFTSFFSREYWQNPGKVNEALVHFVNLHKESHE</sequence>
<dbReference type="SUPFAM" id="SSF52540">
    <property type="entry name" value="P-loop containing nucleoside triphosphate hydrolases"/>
    <property type="match status" value="1"/>
</dbReference>
<dbReference type="EMBL" id="JAIXNE010000004">
    <property type="protein sequence ID" value="MCA6077864.1"/>
    <property type="molecule type" value="Genomic_DNA"/>
</dbReference>
<dbReference type="RefSeq" id="WP_225698658.1">
    <property type="nucleotide sequence ID" value="NZ_JAIXNE010000002.1"/>
</dbReference>
<dbReference type="InterPro" id="IPR045055">
    <property type="entry name" value="DNA2/NAM7-like"/>
</dbReference>
<gene>
    <name evidence="3" type="ORF">LDX50_11825</name>
    <name evidence="4" type="ORF">LDX50_17795</name>
    <name evidence="5" type="ORF">LDX50_23515</name>
</gene>